<evidence type="ECO:0000256" key="1">
    <source>
        <dbReference type="SAM" id="MobiDB-lite"/>
    </source>
</evidence>
<feature type="compositionally biased region" description="Low complexity" evidence="1">
    <location>
        <begin position="47"/>
        <end position="67"/>
    </location>
</feature>
<protein>
    <submittedName>
        <fullName evidence="2">Uncharacterized protein</fullName>
    </submittedName>
</protein>
<dbReference type="AlphaFoldDB" id="A0A401TVW1"/>
<feature type="region of interest" description="Disordered" evidence="1">
    <location>
        <begin position="28"/>
        <end position="90"/>
    </location>
</feature>
<name>A0A401TVW1_CHIPU</name>
<keyword evidence="3" id="KW-1185">Reference proteome</keyword>
<evidence type="ECO:0000313" key="2">
    <source>
        <dbReference type="EMBL" id="GCC46787.1"/>
    </source>
</evidence>
<dbReference type="EMBL" id="BEZZ01193176">
    <property type="protein sequence ID" value="GCC46787.1"/>
    <property type="molecule type" value="Genomic_DNA"/>
</dbReference>
<organism evidence="2 3">
    <name type="scientific">Chiloscyllium punctatum</name>
    <name type="common">Brownbanded bambooshark</name>
    <name type="synonym">Hemiscyllium punctatum</name>
    <dbReference type="NCBI Taxonomy" id="137246"/>
    <lineage>
        <taxon>Eukaryota</taxon>
        <taxon>Metazoa</taxon>
        <taxon>Chordata</taxon>
        <taxon>Craniata</taxon>
        <taxon>Vertebrata</taxon>
        <taxon>Chondrichthyes</taxon>
        <taxon>Elasmobranchii</taxon>
        <taxon>Galeomorphii</taxon>
        <taxon>Galeoidea</taxon>
        <taxon>Orectolobiformes</taxon>
        <taxon>Hemiscylliidae</taxon>
        <taxon>Chiloscyllium</taxon>
    </lineage>
</organism>
<sequence>MCEPGQRSLSLSPSLPPTAWALAVLSLSHTTQEEEEEAKEQSLPLFGGSAQRRGSGRSAARSGHCSRNGPRGARYKPKADRPTDRRCIGN</sequence>
<proteinExistence type="predicted"/>
<reference evidence="2 3" key="1">
    <citation type="journal article" date="2018" name="Nat. Ecol. Evol.">
        <title>Shark genomes provide insights into elasmobranch evolution and the origin of vertebrates.</title>
        <authorList>
            <person name="Hara Y"/>
            <person name="Yamaguchi K"/>
            <person name="Onimaru K"/>
            <person name="Kadota M"/>
            <person name="Koyanagi M"/>
            <person name="Keeley SD"/>
            <person name="Tatsumi K"/>
            <person name="Tanaka K"/>
            <person name="Motone F"/>
            <person name="Kageyama Y"/>
            <person name="Nozu R"/>
            <person name="Adachi N"/>
            <person name="Nishimura O"/>
            <person name="Nakagawa R"/>
            <person name="Tanegashima C"/>
            <person name="Kiyatake I"/>
            <person name="Matsumoto R"/>
            <person name="Murakumo K"/>
            <person name="Nishida K"/>
            <person name="Terakita A"/>
            <person name="Kuratani S"/>
            <person name="Sato K"/>
            <person name="Hyodo S Kuraku.S."/>
        </authorList>
    </citation>
    <scope>NUCLEOTIDE SEQUENCE [LARGE SCALE GENOMIC DNA]</scope>
</reference>
<comment type="caution">
    <text evidence="2">The sequence shown here is derived from an EMBL/GenBank/DDBJ whole genome shotgun (WGS) entry which is preliminary data.</text>
</comment>
<gene>
    <name evidence="2" type="ORF">chiPu_0030792</name>
</gene>
<evidence type="ECO:0000313" key="3">
    <source>
        <dbReference type="Proteomes" id="UP000287033"/>
    </source>
</evidence>
<feature type="compositionally biased region" description="Basic and acidic residues" evidence="1">
    <location>
        <begin position="77"/>
        <end position="90"/>
    </location>
</feature>
<dbReference type="Proteomes" id="UP000287033">
    <property type="component" value="Unassembled WGS sequence"/>
</dbReference>
<accession>A0A401TVW1</accession>